<dbReference type="FunFam" id="2.60.120.650:FF:000018">
    <property type="entry name" value="HSPB1-associated protein 1 homolog"/>
    <property type="match status" value="1"/>
</dbReference>
<evidence type="ECO:0000256" key="3">
    <source>
        <dbReference type="ARBA" id="ARBA00037342"/>
    </source>
</evidence>
<protein>
    <submittedName>
        <fullName evidence="5">Uncharacterized protein</fullName>
    </submittedName>
</protein>
<evidence type="ECO:0000256" key="1">
    <source>
        <dbReference type="ARBA" id="ARBA00004496"/>
    </source>
</evidence>
<evidence type="ECO:0000256" key="2">
    <source>
        <dbReference type="ARBA" id="ARBA00022490"/>
    </source>
</evidence>
<name>A0A8J1TPV8_OWEFU</name>
<evidence type="ECO:0000313" key="6">
    <source>
        <dbReference type="Proteomes" id="UP000749559"/>
    </source>
</evidence>
<dbReference type="InterPro" id="IPR041667">
    <property type="entry name" value="Cupin_8"/>
</dbReference>
<dbReference type="Gene3D" id="2.60.120.10">
    <property type="entry name" value="Jelly Rolls"/>
    <property type="match status" value="1"/>
</dbReference>
<comment type="function">
    <text evidence="3">May play a role in cellular stress response.</text>
</comment>
<dbReference type="EMBL" id="CAIIXF020000001">
    <property type="protein sequence ID" value="CAH1775754.1"/>
    <property type="molecule type" value="Genomic_DNA"/>
</dbReference>
<organism evidence="5 6">
    <name type="scientific">Owenia fusiformis</name>
    <name type="common">Polychaete worm</name>
    <dbReference type="NCBI Taxonomy" id="6347"/>
    <lineage>
        <taxon>Eukaryota</taxon>
        <taxon>Metazoa</taxon>
        <taxon>Spiralia</taxon>
        <taxon>Lophotrochozoa</taxon>
        <taxon>Annelida</taxon>
        <taxon>Polychaeta</taxon>
        <taxon>Sedentaria</taxon>
        <taxon>Canalipalpata</taxon>
        <taxon>Sabellida</taxon>
        <taxon>Oweniida</taxon>
        <taxon>Oweniidae</taxon>
        <taxon>Owenia</taxon>
    </lineage>
</organism>
<reference evidence="5" key="1">
    <citation type="submission" date="2022-03" db="EMBL/GenBank/DDBJ databases">
        <authorList>
            <person name="Martin C."/>
        </authorList>
    </citation>
    <scope>NUCLEOTIDE SEQUENCE</scope>
</reference>
<dbReference type="Pfam" id="PF13621">
    <property type="entry name" value="Cupin_8"/>
    <property type="match status" value="1"/>
</dbReference>
<dbReference type="PANTHER" id="PTHR12461">
    <property type="entry name" value="HYPOXIA-INDUCIBLE FACTOR 1 ALPHA INHIBITOR-RELATED"/>
    <property type="match status" value="1"/>
</dbReference>
<dbReference type="SMART" id="SM00558">
    <property type="entry name" value="JmjC"/>
    <property type="match status" value="1"/>
</dbReference>
<dbReference type="AlphaFoldDB" id="A0A8J1TPV8"/>
<dbReference type="PANTHER" id="PTHR12461:SF43">
    <property type="entry name" value="HSPB1-ASSOCIATED PROTEIN 1"/>
    <property type="match status" value="1"/>
</dbReference>
<evidence type="ECO:0000256" key="4">
    <source>
        <dbReference type="SAM" id="MobiDB-lite"/>
    </source>
</evidence>
<feature type="region of interest" description="Disordered" evidence="4">
    <location>
        <begin position="358"/>
        <end position="395"/>
    </location>
</feature>
<dbReference type="InterPro" id="IPR003347">
    <property type="entry name" value="JmjC_dom"/>
</dbReference>
<gene>
    <name evidence="5" type="ORF">OFUS_LOCUS3014</name>
</gene>
<dbReference type="PROSITE" id="PS51184">
    <property type="entry name" value="JMJC"/>
    <property type="match status" value="1"/>
</dbReference>
<feature type="region of interest" description="Disordered" evidence="4">
    <location>
        <begin position="412"/>
        <end position="431"/>
    </location>
</feature>
<evidence type="ECO:0000313" key="5">
    <source>
        <dbReference type="EMBL" id="CAH1775754.1"/>
    </source>
</evidence>
<keyword evidence="6" id="KW-1185">Reference proteome</keyword>
<dbReference type="GO" id="GO:0005737">
    <property type="term" value="C:cytoplasm"/>
    <property type="evidence" value="ECO:0007669"/>
    <property type="project" value="UniProtKB-SubCell"/>
</dbReference>
<dbReference type="Proteomes" id="UP000749559">
    <property type="component" value="Unassembled WGS sequence"/>
</dbReference>
<comment type="caution">
    <text evidence="5">The sequence shown here is derived from an EMBL/GenBank/DDBJ whole genome shotgun (WGS) entry which is preliminary data.</text>
</comment>
<proteinExistence type="predicted"/>
<accession>A0A8J1TPV8</accession>
<comment type="subcellular location">
    <subcellularLocation>
        <location evidence="1">Cytoplasm</location>
    </subcellularLocation>
</comment>
<feature type="compositionally biased region" description="Low complexity" evidence="4">
    <location>
        <begin position="360"/>
        <end position="369"/>
    </location>
</feature>
<sequence>MSCSIHLTKEGKLESTDMTHVNPHLAHFICQHVTSPTVFKQFIESWPAMQWTVQFLSNILGSRVLRWRVGSKAKEKEVEYENKAKYIEATLSDYDNWLRQTTDSNPLSAVDRETQWCYADYMYMQQIFHENDNILESVNWNTFGFPNRNGADSTIWIGSKGANTPCHYDTYGCNLVAQIEGRKRWIMFPPTDSDKLYPTRLPYEESSVFSQVNIRNPNFERYQRIKDTTPHIVILEPGDVLFVPKHWWHYVESLSPSISVNMWIDLRSDDIDHLTEAITRTLVFSLMEQQDKQCTELYSSKSLKDNDGAEKLKDSWLTPSETKTTQQENLQLLMVALQNMNRDPTELHSHSEIVANVTRTTESSPPSTEIQQSEPRTKHDKCVSSKSPEPFLPSDVHGQCSSILTTGKNVSQIEGSSDVSPYKRQKLDGGRNDVNVSGVSEHLDKHCALLYDNDHVLHNMHIEEVVKEYNHKMLPINPTKFENYLEEIGVELGGDKSGIKCDSTCSCQKKPFRSTQVYLETLVDVITDKDVLLFMCEKLKEKLSLSDNLCGD</sequence>
<dbReference type="SUPFAM" id="SSF51197">
    <property type="entry name" value="Clavaminate synthase-like"/>
    <property type="match status" value="1"/>
</dbReference>
<keyword evidence="2" id="KW-0963">Cytoplasm</keyword>
<dbReference type="OrthoDB" id="47172at2759"/>
<dbReference type="InterPro" id="IPR014710">
    <property type="entry name" value="RmlC-like_jellyroll"/>
</dbReference>